<evidence type="ECO:0000313" key="1">
    <source>
        <dbReference type="EMBL" id="CAI9169631.1"/>
    </source>
</evidence>
<sequence>MSKCWLDPSPESPRVGQRPFSLPNVYTVYTGHRCCRHRDWFTVPKSVTFVTSCPPGVLSHTPAAAAHTQKTRAGLQELEVARALAHPLAGTDFALNRPHPSLPLPPQAFN</sequence>
<organism evidence="1 2">
    <name type="scientific">Rangifer tarandus platyrhynchus</name>
    <name type="common">Svalbard reindeer</name>
    <dbReference type="NCBI Taxonomy" id="3082113"/>
    <lineage>
        <taxon>Eukaryota</taxon>
        <taxon>Metazoa</taxon>
        <taxon>Chordata</taxon>
        <taxon>Craniata</taxon>
        <taxon>Vertebrata</taxon>
        <taxon>Euteleostomi</taxon>
        <taxon>Mammalia</taxon>
        <taxon>Eutheria</taxon>
        <taxon>Laurasiatheria</taxon>
        <taxon>Artiodactyla</taxon>
        <taxon>Ruminantia</taxon>
        <taxon>Pecora</taxon>
        <taxon>Cervidae</taxon>
        <taxon>Odocoileinae</taxon>
        <taxon>Rangifer</taxon>
    </lineage>
</organism>
<evidence type="ECO:0000313" key="2">
    <source>
        <dbReference type="Proteomes" id="UP001176941"/>
    </source>
</evidence>
<dbReference type="EMBL" id="OX459939">
    <property type="protein sequence ID" value="CAI9169631.1"/>
    <property type="molecule type" value="Genomic_DNA"/>
</dbReference>
<gene>
    <name evidence="1" type="ORF">MRATA1EN1_LOCUS18593</name>
</gene>
<protein>
    <submittedName>
        <fullName evidence="1">Uncharacterized protein</fullName>
    </submittedName>
</protein>
<accession>A0ABN8Z987</accession>
<keyword evidence="2" id="KW-1185">Reference proteome</keyword>
<reference evidence="1" key="1">
    <citation type="submission" date="2023-04" db="EMBL/GenBank/DDBJ databases">
        <authorList>
            <consortium name="ELIXIR-Norway"/>
        </authorList>
    </citation>
    <scope>NUCLEOTIDE SEQUENCE [LARGE SCALE GENOMIC DNA]</scope>
</reference>
<name>A0ABN8Z987_RANTA</name>
<dbReference type="Proteomes" id="UP001176941">
    <property type="component" value="Chromosome 3"/>
</dbReference>
<proteinExistence type="predicted"/>